<dbReference type="Gene3D" id="3.10.20.30">
    <property type="match status" value="1"/>
</dbReference>
<dbReference type="AlphaFoldDB" id="A0A7Y9XXY1"/>
<dbReference type="Pfam" id="PF02597">
    <property type="entry name" value="ThiS"/>
    <property type="match status" value="1"/>
</dbReference>
<dbReference type="RefSeq" id="WP_179407031.1">
    <property type="nucleotide sequence ID" value="NZ_BMGF01000002.1"/>
</dbReference>
<evidence type="ECO:0000313" key="2">
    <source>
        <dbReference type="Proteomes" id="UP000522081"/>
    </source>
</evidence>
<dbReference type="EMBL" id="JACBZF010000002">
    <property type="protein sequence ID" value="NYH95158.1"/>
    <property type="molecule type" value="Genomic_DNA"/>
</dbReference>
<accession>A0A7Y9XXY1</accession>
<dbReference type="CDD" id="cd00754">
    <property type="entry name" value="Ubl_MoaD"/>
    <property type="match status" value="1"/>
</dbReference>
<reference evidence="1 2" key="1">
    <citation type="submission" date="2020-07" db="EMBL/GenBank/DDBJ databases">
        <title>Genomic Encyclopedia of Type Strains, Phase IV (KMG-IV): sequencing the most valuable type-strain genomes for metagenomic binning, comparative biology and taxonomic classification.</title>
        <authorList>
            <person name="Goeker M."/>
        </authorList>
    </citation>
    <scope>NUCLEOTIDE SEQUENCE [LARGE SCALE GENOMIC DNA]</scope>
    <source>
        <strain evidence="1 2">DSM 29043</strain>
    </source>
</reference>
<dbReference type="Proteomes" id="UP000522081">
    <property type="component" value="Unassembled WGS sequence"/>
</dbReference>
<comment type="caution">
    <text evidence="1">The sequence shown here is derived from an EMBL/GenBank/DDBJ whole genome shotgun (WGS) entry which is preliminary data.</text>
</comment>
<keyword evidence="2" id="KW-1185">Reference proteome</keyword>
<dbReference type="InterPro" id="IPR012675">
    <property type="entry name" value="Beta-grasp_dom_sf"/>
</dbReference>
<name>A0A7Y9XXY1_9SPHN</name>
<dbReference type="InterPro" id="IPR003749">
    <property type="entry name" value="ThiS/MoaD-like"/>
</dbReference>
<proteinExistence type="predicted"/>
<gene>
    <name evidence="1" type="ORF">FHS75_001477</name>
</gene>
<dbReference type="InterPro" id="IPR016155">
    <property type="entry name" value="Mopterin_synth/thiamin_S_b"/>
</dbReference>
<protein>
    <submittedName>
        <fullName evidence="1">Molybdopterin synthase sulfur carrier subunit</fullName>
    </submittedName>
</protein>
<dbReference type="SUPFAM" id="SSF54285">
    <property type="entry name" value="MoaD/ThiS"/>
    <property type="match status" value="1"/>
</dbReference>
<organism evidence="1 2">
    <name type="scientific">Novosphingobium marinum</name>
    <dbReference type="NCBI Taxonomy" id="1514948"/>
    <lineage>
        <taxon>Bacteria</taxon>
        <taxon>Pseudomonadati</taxon>
        <taxon>Pseudomonadota</taxon>
        <taxon>Alphaproteobacteria</taxon>
        <taxon>Sphingomonadales</taxon>
        <taxon>Sphingomonadaceae</taxon>
        <taxon>Novosphingobium</taxon>
    </lineage>
</organism>
<sequence>MAIRLVFLGKLADVAGAPEVEVDPAPNMDGLLRQVDEGLAGQLETHRIRVSLNGEIVADGRGIRPKDGDEIAFLPPVSGG</sequence>
<evidence type="ECO:0000313" key="1">
    <source>
        <dbReference type="EMBL" id="NYH95158.1"/>
    </source>
</evidence>